<dbReference type="GO" id="GO:0003941">
    <property type="term" value="F:L-serine ammonia-lyase activity"/>
    <property type="evidence" value="ECO:0007669"/>
    <property type="project" value="TreeGrafter"/>
</dbReference>
<dbReference type="GO" id="GO:0030170">
    <property type="term" value="F:pyridoxal phosphate binding"/>
    <property type="evidence" value="ECO:0007669"/>
    <property type="project" value="InterPro"/>
</dbReference>
<dbReference type="InterPro" id="IPR000634">
    <property type="entry name" value="Ser/Thr_deHydtase_PyrdxlP-BS"/>
</dbReference>
<keyword evidence="5 8" id="KW-0456">Lyase</keyword>
<evidence type="ECO:0000256" key="1">
    <source>
        <dbReference type="ARBA" id="ARBA00001933"/>
    </source>
</evidence>
<dbReference type="AlphaFoldDB" id="M0D9J4"/>
<dbReference type="InterPro" id="IPR036052">
    <property type="entry name" value="TrpB-like_PALP_sf"/>
</dbReference>
<dbReference type="PANTHER" id="PTHR48078:SF6">
    <property type="entry name" value="L-THREONINE DEHYDRATASE CATABOLIC TDCB"/>
    <property type="match status" value="1"/>
</dbReference>
<protein>
    <recommendedName>
        <fullName evidence="3">threonine ammonia-lyase</fullName>
        <ecNumber evidence="3">4.3.1.19</ecNumber>
    </recommendedName>
</protein>
<dbReference type="Gene3D" id="3.40.50.1100">
    <property type="match status" value="2"/>
</dbReference>
<evidence type="ECO:0000256" key="3">
    <source>
        <dbReference type="ARBA" id="ARBA00012096"/>
    </source>
</evidence>
<feature type="domain" description="Tryptophan synthase beta chain-like PALP" evidence="7">
    <location>
        <begin position="38"/>
        <end position="326"/>
    </location>
</feature>
<dbReference type="Proteomes" id="UP000011513">
    <property type="component" value="Unassembled WGS sequence"/>
</dbReference>
<dbReference type="SUPFAM" id="SSF53686">
    <property type="entry name" value="Tryptophan synthase beta subunit-like PLP-dependent enzymes"/>
    <property type="match status" value="1"/>
</dbReference>
<keyword evidence="9" id="KW-1185">Reference proteome</keyword>
<dbReference type="GO" id="GO:0004794">
    <property type="term" value="F:threonine deaminase activity"/>
    <property type="evidence" value="ECO:0007669"/>
    <property type="project" value="UniProtKB-EC"/>
</dbReference>
<dbReference type="EMBL" id="AOIV01000021">
    <property type="protein sequence ID" value="ELZ31478.1"/>
    <property type="molecule type" value="Genomic_DNA"/>
</dbReference>
<dbReference type="FunFam" id="3.40.50.1100:FF:000007">
    <property type="entry name" value="L-threonine dehydratase catabolic TdcB"/>
    <property type="match status" value="1"/>
</dbReference>
<dbReference type="InterPro" id="IPR005789">
    <property type="entry name" value="Thr_deHydtase_catblc"/>
</dbReference>
<comment type="cofactor">
    <cofactor evidence="1">
        <name>pyridoxal 5'-phosphate</name>
        <dbReference type="ChEBI" id="CHEBI:597326"/>
    </cofactor>
</comment>
<evidence type="ECO:0000313" key="8">
    <source>
        <dbReference type="EMBL" id="ELZ31478.1"/>
    </source>
</evidence>
<feature type="region of interest" description="Disordered" evidence="6">
    <location>
        <begin position="1"/>
        <end position="20"/>
    </location>
</feature>
<proteinExistence type="inferred from homology"/>
<dbReference type="OrthoDB" id="9915at2157"/>
<dbReference type="EC" id="4.3.1.19" evidence="3"/>
<feature type="compositionally biased region" description="Basic and acidic residues" evidence="6">
    <location>
        <begin position="1"/>
        <end position="12"/>
    </location>
</feature>
<dbReference type="Pfam" id="PF00291">
    <property type="entry name" value="PALP"/>
    <property type="match status" value="1"/>
</dbReference>
<reference evidence="8 9" key="1">
    <citation type="journal article" date="2014" name="PLoS Genet.">
        <title>Phylogenetically driven sequencing of extremely halophilic archaea reveals strategies for static and dynamic osmo-response.</title>
        <authorList>
            <person name="Becker E.A."/>
            <person name="Seitzer P.M."/>
            <person name="Tritt A."/>
            <person name="Larsen D."/>
            <person name="Krusor M."/>
            <person name="Yao A.I."/>
            <person name="Wu D."/>
            <person name="Madern D."/>
            <person name="Eisen J.A."/>
            <person name="Darling A.E."/>
            <person name="Facciotti M.T."/>
        </authorList>
    </citation>
    <scope>NUCLEOTIDE SEQUENCE [LARGE SCALE GENOMIC DNA]</scope>
    <source>
        <strain evidence="8 9">JCM 14848</strain>
    </source>
</reference>
<comment type="similarity">
    <text evidence="2">Belongs to the serine/threonine dehydratase family.</text>
</comment>
<dbReference type="GO" id="GO:0009097">
    <property type="term" value="P:isoleucine biosynthetic process"/>
    <property type="evidence" value="ECO:0007669"/>
    <property type="project" value="TreeGrafter"/>
</dbReference>
<evidence type="ECO:0000256" key="6">
    <source>
        <dbReference type="SAM" id="MobiDB-lite"/>
    </source>
</evidence>
<comment type="caution">
    <text evidence="8">The sequence shown here is derived from an EMBL/GenBank/DDBJ whole genome shotgun (WGS) entry which is preliminary data.</text>
</comment>
<gene>
    <name evidence="8" type="ORF">C474_09262</name>
</gene>
<dbReference type="NCBIfam" id="TIGR01127">
    <property type="entry name" value="ilvA_1Cterm"/>
    <property type="match status" value="1"/>
</dbReference>
<dbReference type="PANTHER" id="PTHR48078">
    <property type="entry name" value="THREONINE DEHYDRATASE, MITOCHONDRIAL-RELATED"/>
    <property type="match status" value="1"/>
</dbReference>
<dbReference type="GO" id="GO:0006565">
    <property type="term" value="P:L-serine catabolic process"/>
    <property type="evidence" value="ECO:0007669"/>
    <property type="project" value="TreeGrafter"/>
</dbReference>
<dbReference type="GO" id="GO:0006567">
    <property type="term" value="P:L-threonine catabolic process"/>
    <property type="evidence" value="ECO:0007669"/>
    <property type="project" value="InterPro"/>
</dbReference>
<evidence type="ECO:0000259" key="7">
    <source>
        <dbReference type="Pfam" id="PF00291"/>
    </source>
</evidence>
<dbReference type="PATRIC" id="fig|1227487.5.peg.1863"/>
<feature type="region of interest" description="Disordered" evidence="6">
    <location>
        <begin position="383"/>
        <end position="402"/>
    </location>
</feature>
<accession>M0D9J4</accession>
<dbReference type="FunFam" id="3.40.50.1100:FF:000005">
    <property type="entry name" value="Threonine dehydratase catabolic"/>
    <property type="match status" value="1"/>
</dbReference>
<dbReference type="PROSITE" id="PS00165">
    <property type="entry name" value="DEHYDRATASE_SER_THR"/>
    <property type="match status" value="1"/>
</dbReference>
<keyword evidence="4" id="KW-0663">Pyridoxal phosphate</keyword>
<evidence type="ECO:0000313" key="9">
    <source>
        <dbReference type="Proteomes" id="UP000011513"/>
    </source>
</evidence>
<evidence type="ECO:0000256" key="5">
    <source>
        <dbReference type="ARBA" id="ARBA00023239"/>
    </source>
</evidence>
<sequence length="428" mass="44286">MPSDGEPDRGDGENSVPESADAVVTAADVAAARERIDDVVHETPLDVSTTFADLSGAASVGLKLENMQRTGSFKIRGAYNAMATLPEEAKARGVVAASAGNHAQGVALAGKLLDIDTTIVVPEVTPAAKITATRGYGAEVLVEGDIYEDSYEYALELADEEGYEFVHPFDDAGVIAGQGTVGAEIRDQYPEVDTVLVSIGGGGLISGVSTALKAHDPDVRVVGVQPEGAAHAKPSLERDEIHRLSDIDTAAEGIADARLLEKTFAVLRERVDDVVSVSDGEMAVAVTLLAERAKTVAETAGAAPVAALLSGAVDATDEHVACIVSGGNVDLTEHAELTRTGLLELDRYAEARLHVEDWPAALGRVADAVSDRGAGLDAVERADRTVGDPPNRTPVAVGVEGTGPDHLREVLASLDDAEGISVASHTLG</sequence>
<organism evidence="8 9">
    <name type="scientific">Halogeometricum pallidum JCM 14848</name>
    <dbReference type="NCBI Taxonomy" id="1227487"/>
    <lineage>
        <taxon>Archaea</taxon>
        <taxon>Methanobacteriati</taxon>
        <taxon>Methanobacteriota</taxon>
        <taxon>Stenosarchaea group</taxon>
        <taxon>Halobacteria</taxon>
        <taxon>Halobacteriales</taxon>
        <taxon>Haloferacaceae</taxon>
        <taxon>Halogeometricum</taxon>
    </lineage>
</organism>
<dbReference type="InParanoid" id="M0D9J4"/>
<dbReference type="eggNOG" id="arCOG01431">
    <property type="taxonomic scope" value="Archaea"/>
</dbReference>
<dbReference type="InterPro" id="IPR050147">
    <property type="entry name" value="Ser/Thr_Dehydratase"/>
</dbReference>
<dbReference type="CDD" id="cd01562">
    <property type="entry name" value="Thr-dehyd"/>
    <property type="match status" value="1"/>
</dbReference>
<dbReference type="InterPro" id="IPR001926">
    <property type="entry name" value="TrpB-like_PALP"/>
</dbReference>
<name>M0D9J4_HALPD</name>
<evidence type="ECO:0000256" key="4">
    <source>
        <dbReference type="ARBA" id="ARBA00022898"/>
    </source>
</evidence>
<evidence type="ECO:0000256" key="2">
    <source>
        <dbReference type="ARBA" id="ARBA00010869"/>
    </source>
</evidence>